<protein>
    <submittedName>
        <fullName evidence="1">THO complex 1</fullName>
    </submittedName>
</protein>
<organism evidence="1 2">
    <name type="scientific">Myotis myotis</name>
    <name type="common">Greater mouse-eared bat</name>
    <name type="synonym">Vespertilio myotis</name>
    <dbReference type="NCBI Taxonomy" id="51298"/>
    <lineage>
        <taxon>Eukaryota</taxon>
        <taxon>Metazoa</taxon>
        <taxon>Chordata</taxon>
        <taxon>Craniata</taxon>
        <taxon>Vertebrata</taxon>
        <taxon>Euteleostomi</taxon>
        <taxon>Mammalia</taxon>
        <taxon>Eutheria</taxon>
        <taxon>Laurasiatheria</taxon>
        <taxon>Chiroptera</taxon>
        <taxon>Yangochiroptera</taxon>
        <taxon>Vespertilionidae</taxon>
        <taxon>Myotis</taxon>
    </lineage>
</organism>
<reference evidence="1 2" key="1">
    <citation type="journal article" date="2020" name="Nature">
        <title>Six reference-quality genomes reveal evolution of bat adaptations.</title>
        <authorList>
            <person name="Jebb D."/>
            <person name="Huang Z."/>
            <person name="Pippel M."/>
            <person name="Hughes G.M."/>
            <person name="Lavrichenko K."/>
            <person name="Devanna P."/>
            <person name="Winkler S."/>
            <person name="Jermiin L.S."/>
            <person name="Skirmuntt E.C."/>
            <person name="Katzourakis A."/>
            <person name="Burkitt-Gray L."/>
            <person name="Ray D.A."/>
            <person name="Sullivan K.A.M."/>
            <person name="Roscito J.G."/>
            <person name="Kirilenko B.M."/>
            <person name="Davalos L.M."/>
            <person name="Corthals A.P."/>
            <person name="Power M.L."/>
            <person name="Jones G."/>
            <person name="Ransome R.D."/>
            <person name="Dechmann D.K.N."/>
            <person name="Locatelli A.G."/>
            <person name="Puechmaille S.J."/>
            <person name="Fedrigo O."/>
            <person name="Jarvis E.D."/>
            <person name="Hiller M."/>
            <person name="Vernes S.C."/>
            <person name="Myers E.W."/>
            <person name="Teeling E.C."/>
        </authorList>
    </citation>
    <scope>NUCLEOTIDE SEQUENCE [LARGE SCALE GENOMIC DNA]</scope>
    <source>
        <strain evidence="1">MMyoMyo1</strain>
        <tissue evidence="1">Flight muscle</tissue>
    </source>
</reference>
<sequence>MMKLQQLAPFQLITTCIENSGHFRITSGTLCNAMRRFHGKLFSSTQKKFWLFSRVIN</sequence>
<comment type="caution">
    <text evidence="1">The sequence shown here is derived from an EMBL/GenBank/DDBJ whole genome shotgun (WGS) entry which is preliminary data.</text>
</comment>
<keyword evidence="2" id="KW-1185">Reference proteome</keyword>
<gene>
    <name evidence="1" type="ORF">mMyoMyo1_019072</name>
</gene>
<dbReference type="AlphaFoldDB" id="A0A7J7W115"/>
<proteinExistence type="predicted"/>
<name>A0A7J7W115_MYOMY</name>
<dbReference type="EMBL" id="JABWUV010000009">
    <property type="protein sequence ID" value="KAF6331175.1"/>
    <property type="molecule type" value="Genomic_DNA"/>
</dbReference>
<evidence type="ECO:0000313" key="1">
    <source>
        <dbReference type="EMBL" id="KAF6331175.1"/>
    </source>
</evidence>
<dbReference type="Proteomes" id="UP000527355">
    <property type="component" value="Unassembled WGS sequence"/>
</dbReference>
<evidence type="ECO:0000313" key="2">
    <source>
        <dbReference type="Proteomes" id="UP000527355"/>
    </source>
</evidence>
<accession>A0A7J7W115</accession>